<sequence>MDASMIRQHFPIFSKLEKPFIYFDSGATTQKPEAVINRLVQYYSYENSNIHRGNYPLSNHASDMICHARETVQKWLHAEFSDEIVFTKGCTESINLVASCAFHTWIQPGDNVIVTELEHSSNYYPWNYHCLQNHAELRTARATPDGSLDPDAVLSLIDQRTKLIAITAMSNVTGFRPDIKQLIKEAHRRQILVLVDAAQEIAHNPLFVTESDCDFLCFSGHKVYGPMGIGVLYGKREWLNKMVPYQYGGGMVKEMEQGEISCRSDSGKYEAGTQNLGGVLGLEAAFNYLSELDFELLRKHEKELSSYLRECMDKIHGVHIIGNTADSPVLSFETDYLGAYDVGVLLANAGICIRSGSHCAYPLMKRLGKENICRISLAVYNTKQEIDILAEQLENICRKGRR</sequence>
<evidence type="ECO:0000259" key="8">
    <source>
        <dbReference type="Pfam" id="PF00266"/>
    </source>
</evidence>
<dbReference type="InterPro" id="IPR015422">
    <property type="entry name" value="PyrdxlP-dep_Trfase_small"/>
</dbReference>
<dbReference type="InterPro" id="IPR015424">
    <property type="entry name" value="PyrdxlP-dep_Trfase"/>
</dbReference>
<evidence type="ECO:0000256" key="4">
    <source>
        <dbReference type="ARBA" id="ARBA00022679"/>
    </source>
</evidence>
<dbReference type="EMBL" id="QSSQ01000043">
    <property type="protein sequence ID" value="RGL95939.1"/>
    <property type="molecule type" value="Genomic_DNA"/>
</dbReference>
<dbReference type="GO" id="GO:0031071">
    <property type="term" value="F:cysteine desulfurase activity"/>
    <property type="evidence" value="ECO:0007669"/>
    <property type="project" value="UniProtKB-EC"/>
</dbReference>
<dbReference type="Gene3D" id="3.90.1150.10">
    <property type="entry name" value="Aspartate Aminotransferase, domain 1"/>
    <property type="match status" value="1"/>
</dbReference>
<keyword evidence="4" id="KW-0808">Transferase</keyword>
<dbReference type="InterPro" id="IPR000192">
    <property type="entry name" value="Aminotrans_V_dom"/>
</dbReference>
<evidence type="ECO:0000256" key="3">
    <source>
        <dbReference type="ARBA" id="ARBA00012239"/>
    </source>
</evidence>
<reference evidence="9 10" key="1">
    <citation type="submission" date="2018-08" db="EMBL/GenBank/DDBJ databases">
        <title>A genome reference for cultivated species of the human gut microbiota.</title>
        <authorList>
            <person name="Zou Y."/>
            <person name="Xue W."/>
            <person name="Luo G."/>
        </authorList>
    </citation>
    <scope>NUCLEOTIDE SEQUENCE [LARGE SCALE GENOMIC DNA]</scope>
    <source>
        <strain evidence="9 10">TF05-11AC</strain>
    </source>
</reference>
<dbReference type="PROSITE" id="PS00595">
    <property type="entry name" value="AA_TRANSFER_CLASS_5"/>
    <property type="match status" value="1"/>
</dbReference>
<accession>A0A3E4TVI0</accession>
<dbReference type="PANTHER" id="PTHR43586">
    <property type="entry name" value="CYSTEINE DESULFURASE"/>
    <property type="match status" value="1"/>
</dbReference>
<gene>
    <name evidence="9" type="ORF">DXC39_27375</name>
</gene>
<comment type="cofactor">
    <cofactor evidence="1 7">
        <name>pyridoxal 5'-phosphate</name>
        <dbReference type="ChEBI" id="CHEBI:597326"/>
    </cofactor>
</comment>
<comment type="similarity">
    <text evidence="2">Belongs to the class-V pyridoxal-phosphate-dependent aminotransferase family. Csd subfamily.</text>
</comment>
<dbReference type="RefSeq" id="WP_117634704.1">
    <property type="nucleotide sequence ID" value="NZ_QRQF01000040.1"/>
</dbReference>
<dbReference type="Gene3D" id="3.40.640.10">
    <property type="entry name" value="Type I PLP-dependent aspartate aminotransferase-like (Major domain)"/>
    <property type="match status" value="1"/>
</dbReference>
<evidence type="ECO:0000256" key="7">
    <source>
        <dbReference type="RuleBase" id="RU004504"/>
    </source>
</evidence>
<evidence type="ECO:0000313" key="10">
    <source>
        <dbReference type="Proteomes" id="UP000261257"/>
    </source>
</evidence>
<dbReference type="EC" id="2.8.1.7" evidence="3"/>
<dbReference type="Pfam" id="PF00266">
    <property type="entry name" value="Aminotran_5"/>
    <property type="match status" value="1"/>
</dbReference>
<dbReference type="GO" id="GO:0006534">
    <property type="term" value="P:cysteine metabolic process"/>
    <property type="evidence" value="ECO:0007669"/>
    <property type="project" value="InterPro"/>
</dbReference>
<evidence type="ECO:0000313" key="9">
    <source>
        <dbReference type="EMBL" id="RGL95939.1"/>
    </source>
</evidence>
<name>A0A3E4TVI0_9FIRM</name>
<dbReference type="GO" id="GO:0030170">
    <property type="term" value="F:pyridoxal phosphate binding"/>
    <property type="evidence" value="ECO:0007669"/>
    <property type="project" value="InterPro"/>
</dbReference>
<evidence type="ECO:0000256" key="2">
    <source>
        <dbReference type="ARBA" id="ARBA00010447"/>
    </source>
</evidence>
<dbReference type="InterPro" id="IPR015421">
    <property type="entry name" value="PyrdxlP-dep_Trfase_major"/>
</dbReference>
<dbReference type="CDD" id="cd06453">
    <property type="entry name" value="SufS_like"/>
    <property type="match status" value="1"/>
</dbReference>
<organism evidence="9 10">
    <name type="scientific">Hungatella hathewayi</name>
    <dbReference type="NCBI Taxonomy" id="154046"/>
    <lineage>
        <taxon>Bacteria</taxon>
        <taxon>Bacillati</taxon>
        <taxon>Bacillota</taxon>
        <taxon>Clostridia</taxon>
        <taxon>Lachnospirales</taxon>
        <taxon>Lachnospiraceae</taxon>
        <taxon>Hungatella</taxon>
    </lineage>
</organism>
<evidence type="ECO:0000256" key="6">
    <source>
        <dbReference type="ARBA" id="ARBA00050776"/>
    </source>
</evidence>
<comment type="caution">
    <text evidence="9">The sequence shown here is derived from an EMBL/GenBank/DDBJ whole genome shotgun (WGS) entry which is preliminary data.</text>
</comment>
<dbReference type="PANTHER" id="PTHR43586:SF8">
    <property type="entry name" value="CYSTEINE DESULFURASE 1, CHLOROPLASTIC"/>
    <property type="match status" value="1"/>
</dbReference>
<comment type="catalytic activity">
    <reaction evidence="6">
        <text>(sulfur carrier)-H + L-cysteine = (sulfur carrier)-SH + L-alanine</text>
        <dbReference type="Rhea" id="RHEA:43892"/>
        <dbReference type="Rhea" id="RHEA-COMP:14737"/>
        <dbReference type="Rhea" id="RHEA-COMP:14739"/>
        <dbReference type="ChEBI" id="CHEBI:29917"/>
        <dbReference type="ChEBI" id="CHEBI:35235"/>
        <dbReference type="ChEBI" id="CHEBI:57972"/>
        <dbReference type="ChEBI" id="CHEBI:64428"/>
        <dbReference type="EC" id="2.8.1.7"/>
    </reaction>
</comment>
<keyword evidence="5" id="KW-0663">Pyridoxal phosphate</keyword>
<protein>
    <recommendedName>
        <fullName evidence="3">cysteine desulfurase</fullName>
        <ecNumber evidence="3">2.8.1.7</ecNumber>
    </recommendedName>
</protein>
<dbReference type="InterPro" id="IPR020578">
    <property type="entry name" value="Aminotrans_V_PyrdxlP_BS"/>
</dbReference>
<evidence type="ECO:0000256" key="1">
    <source>
        <dbReference type="ARBA" id="ARBA00001933"/>
    </source>
</evidence>
<evidence type="ECO:0000256" key="5">
    <source>
        <dbReference type="ARBA" id="ARBA00022898"/>
    </source>
</evidence>
<feature type="domain" description="Aminotransferase class V" evidence="8">
    <location>
        <begin position="21"/>
        <end position="389"/>
    </location>
</feature>
<dbReference type="InterPro" id="IPR010970">
    <property type="entry name" value="Cys_dSase_SufS"/>
</dbReference>
<dbReference type="SUPFAM" id="SSF53383">
    <property type="entry name" value="PLP-dependent transferases"/>
    <property type="match status" value="1"/>
</dbReference>
<proteinExistence type="inferred from homology"/>
<dbReference type="Proteomes" id="UP000261257">
    <property type="component" value="Unassembled WGS sequence"/>
</dbReference>
<dbReference type="AlphaFoldDB" id="A0A3E4TVI0"/>